<feature type="compositionally biased region" description="Polar residues" evidence="5">
    <location>
        <begin position="176"/>
        <end position="187"/>
    </location>
</feature>
<dbReference type="PANTHER" id="PTHR15272">
    <property type="entry name" value="CHROMATIN ASSEMBLY FACTOR 1 SUBUNIT A CAF-1 SUBUNIT A"/>
    <property type="match status" value="1"/>
</dbReference>
<organism evidence="8 9">
    <name type="scientific">Myriangium duriaei CBS 260.36</name>
    <dbReference type="NCBI Taxonomy" id="1168546"/>
    <lineage>
        <taxon>Eukaryota</taxon>
        <taxon>Fungi</taxon>
        <taxon>Dikarya</taxon>
        <taxon>Ascomycota</taxon>
        <taxon>Pezizomycotina</taxon>
        <taxon>Dothideomycetes</taxon>
        <taxon>Dothideomycetidae</taxon>
        <taxon>Myriangiales</taxon>
        <taxon>Myriangiaceae</taxon>
        <taxon>Myriangium</taxon>
    </lineage>
</organism>
<dbReference type="GO" id="GO:0006334">
    <property type="term" value="P:nucleosome assembly"/>
    <property type="evidence" value="ECO:0007669"/>
    <property type="project" value="TreeGrafter"/>
</dbReference>
<evidence type="ECO:0000256" key="1">
    <source>
        <dbReference type="ARBA" id="ARBA00004123"/>
    </source>
</evidence>
<dbReference type="GO" id="GO:0006281">
    <property type="term" value="P:DNA repair"/>
    <property type="evidence" value="ECO:0007669"/>
    <property type="project" value="UniProtKB-KW"/>
</dbReference>
<feature type="region of interest" description="Disordered" evidence="5">
    <location>
        <begin position="1"/>
        <end position="215"/>
    </location>
</feature>
<gene>
    <name evidence="8" type="ORF">K461DRAFT_293809</name>
</gene>
<feature type="domain" description="Chromatin assembly factor 1 subunit Cac1-like C-terminal" evidence="7">
    <location>
        <begin position="569"/>
        <end position="621"/>
    </location>
</feature>
<evidence type="ECO:0008006" key="10">
    <source>
        <dbReference type="Google" id="ProtNLM"/>
    </source>
</evidence>
<dbReference type="OrthoDB" id="79480at2759"/>
<name>A0A9P4MHV8_9PEZI</name>
<evidence type="ECO:0000259" key="6">
    <source>
        <dbReference type="Pfam" id="PF12253"/>
    </source>
</evidence>
<feature type="domain" description="Chromatin assembly factor 1 subunit A dimerization" evidence="6">
    <location>
        <begin position="332"/>
        <end position="402"/>
    </location>
</feature>
<dbReference type="EMBL" id="ML996085">
    <property type="protein sequence ID" value="KAF2153553.1"/>
    <property type="molecule type" value="Genomic_DNA"/>
</dbReference>
<evidence type="ECO:0000256" key="5">
    <source>
        <dbReference type="SAM" id="MobiDB-lite"/>
    </source>
</evidence>
<evidence type="ECO:0000313" key="9">
    <source>
        <dbReference type="Proteomes" id="UP000799439"/>
    </source>
</evidence>
<feature type="compositionally biased region" description="Acidic residues" evidence="5">
    <location>
        <begin position="373"/>
        <end position="410"/>
    </location>
</feature>
<dbReference type="Proteomes" id="UP000799439">
    <property type="component" value="Unassembled WGS sequence"/>
</dbReference>
<dbReference type="GO" id="GO:0033186">
    <property type="term" value="C:CAF-1 complex"/>
    <property type="evidence" value="ECO:0007669"/>
    <property type="project" value="TreeGrafter"/>
</dbReference>
<keyword evidence="2" id="KW-0227">DNA damage</keyword>
<keyword evidence="9" id="KW-1185">Reference proteome</keyword>
<proteinExistence type="predicted"/>
<accession>A0A9P4MHV8</accession>
<dbReference type="InterPro" id="IPR022043">
    <property type="entry name" value="CAF1A_DD"/>
</dbReference>
<comment type="caution">
    <text evidence="8">The sequence shown here is derived from an EMBL/GenBank/DDBJ whole genome shotgun (WGS) entry which is preliminary data.</text>
</comment>
<dbReference type="AlphaFoldDB" id="A0A9P4MHV8"/>
<feature type="compositionally biased region" description="Low complexity" evidence="5">
    <location>
        <begin position="51"/>
        <end position="75"/>
    </location>
</feature>
<feature type="region of interest" description="Disordered" evidence="5">
    <location>
        <begin position="509"/>
        <end position="529"/>
    </location>
</feature>
<dbReference type="PANTHER" id="PTHR15272:SF0">
    <property type="entry name" value="CHROMATIN ASSEMBLY FACTOR 1 SUBUNIT A"/>
    <property type="match status" value="1"/>
</dbReference>
<comment type="subcellular location">
    <subcellularLocation>
        <location evidence="1">Nucleus</location>
    </subcellularLocation>
</comment>
<reference evidence="8" key="1">
    <citation type="journal article" date="2020" name="Stud. Mycol.">
        <title>101 Dothideomycetes genomes: a test case for predicting lifestyles and emergence of pathogens.</title>
        <authorList>
            <person name="Haridas S."/>
            <person name="Albert R."/>
            <person name="Binder M."/>
            <person name="Bloem J."/>
            <person name="Labutti K."/>
            <person name="Salamov A."/>
            <person name="Andreopoulos B."/>
            <person name="Baker S."/>
            <person name="Barry K."/>
            <person name="Bills G."/>
            <person name="Bluhm B."/>
            <person name="Cannon C."/>
            <person name="Castanera R."/>
            <person name="Culley D."/>
            <person name="Daum C."/>
            <person name="Ezra D."/>
            <person name="Gonzalez J."/>
            <person name="Henrissat B."/>
            <person name="Kuo A."/>
            <person name="Liang C."/>
            <person name="Lipzen A."/>
            <person name="Lutzoni F."/>
            <person name="Magnuson J."/>
            <person name="Mondo S."/>
            <person name="Nolan M."/>
            <person name="Ohm R."/>
            <person name="Pangilinan J."/>
            <person name="Park H.-J."/>
            <person name="Ramirez L."/>
            <person name="Alfaro M."/>
            <person name="Sun H."/>
            <person name="Tritt A."/>
            <person name="Yoshinaga Y."/>
            <person name="Zwiers L.-H."/>
            <person name="Turgeon B."/>
            <person name="Goodwin S."/>
            <person name="Spatafora J."/>
            <person name="Crous P."/>
            <person name="Grigoriev I."/>
        </authorList>
    </citation>
    <scope>NUCLEOTIDE SEQUENCE</scope>
    <source>
        <strain evidence="8">CBS 260.36</strain>
    </source>
</reference>
<dbReference type="InterPro" id="IPR048800">
    <property type="entry name" value="Cac1-like_C"/>
</dbReference>
<evidence type="ECO:0000313" key="8">
    <source>
        <dbReference type="EMBL" id="KAF2153553.1"/>
    </source>
</evidence>
<evidence type="ECO:0000256" key="3">
    <source>
        <dbReference type="ARBA" id="ARBA00023204"/>
    </source>
</evidence>
<sequence length="624" mass="68596">MSSTANPLKRSLDHTIQAFEPFTQPHDIPTPPNTTSPDEKPRASSVTFERASSPALSTSTLSSLPGSTLGSTSGAQPGTGTSSGPPAKRRKLTLAEKEQRRLGKEVRAREREAKRVQKEAENAVKEEERRVKAEKKRQEAEVKEEKQRIKDLAKRQKEEEEAKKQRAQSRLGSFFTKATPTKSSNATPAKEHGGAEQLSTTDLAQASPSKRSSEPIQAQHTDYHNYFLPFSLPSHTTLATDLYRVPTAGDESAQQRFDNVIFSQGSQTCHIEPIQKVLGLAAPQRRGRLPMRASKVIERLQGSPHHPIDLTTDHSFDRLSDPAADLAAIDIKHLHFCQDERPPWTGSCTRVDDPSKATKVARNPAFQVREDTNYEYDSELEWEEPEEGEDLLSDGEDDAESVGSADEMDGFLDDGDVEEAKAARRLITSELEPISSGLCWQSHSSPQSQQDATPNAFDLSNMRLQWLIDSDAKSINPFSDEYWQVKSAPAPALPPQTDLFGRPITSSAGSTASLMKPPRLPLQPASDGGNHKVIVNAKSGEKGPIMAISAAKSAKAPARKLTGEDFDLFKDAVVGSNATKVDLLKALKQRFPKFTNDSIKETLTSHFARHGSTNAEKIWKLVTN</sequence>
<feature type="compositionally biased region" description="Polar residues" evidence="5">
    <location>
        <begin position="197"/>
        <end position="215"/>
    </location>
</feature>
<keyword evidence="3" id="KW-0234">DNA repair</keyword>
<evidence type="ECO:0000256" key="4">
    <source>
        <dbReference type="ARBA" id="ARBA00023242"/>
    </source>
</evidence>
<feature type="compositionally biased region" description="Basic and acidic residues" evidence="5">
    <location>
        <begin position="93"/>
        <end position="164"/>
    </location>
</feature>
<dbReference type="Pfam" id="PF21796">
    <property type="entry name" value="Cac1_C"/>
    <property type="match status" value="1"/>
</dbReference>
<feature type="region of interest" description="Disordered" evidence="5">
    <location>
        <begin position="369"/>
        <end position="410"/>
    </location>
</feature>
<protein>
    <recommendedName>
        <fullName evidence="10">Chromatin assembly factor 1 subunit A</fullName>
    </recommendedName>
</protein>
<evidence type="ECO:0000259" key="7">
    <source>
        <dbReference type="Pfam" id="PF21796"/>
    </source>
</evidence>
<dbReference type="Pfam" id="PF12253">
    <property type="entry name" value="CAF1A_dimeriz"/>
    <property type="match status" value="1"/>
</dbReference>
<keyword evidence="4" id="KW-0539">Nucleus</keyword>
<dbReference type="GO" id="GO:0005634">
    <property type="term" value="C:nucleus"/>
    <property type="evidence" value="ECO:0007669"/>
    <property type="project" value="UniProtKB-SubCell"/>
</dbReference>
<evidence type="ECO:0000256" key="2">
    <source>
        <dbReference type="ARBA" id="ARBA00022763"/>
    </source>
</evidence>